<dbReference type="Proteomes" id="UP000031668">
    <property type="component" value="Unassembled WGS sequence"/>
</dbReference>
<name>A0A0C2MZH5_THEKT</name>
<evidence type="ECO:0000313" key="1">
    <source>
        <dbReference type="EMBL" id="KII69530.1"/>
    </source>
</evidence>
<proteinExistence type="predicted"/>
<dbReference type="EMBL" id="JWZT01002387">
    <property type="protein sequence ID" value="KII69530.1"/>
    <property type="molecule type" value="Genomic_DNA"/>
</dbReference>
<accession>A0A0C2MZH5</accession>
<dbReference type="OrthoDB" id="413953at2759"/>
<comment type="caution">
    <text evidence="1">The sequence shown here is derived from an EMBL/GenBank/DDBJ whole genome shotgun (WGS) entry which is preliminary data.</text>
</comment>
<dbReference type="AlphaFoldDB" id="A0A0C2MZH5"/>
<keyword evidence="2" id="KW-1185">Reference proteome</keyword>
<reference evidence="1 2" key="1">
    <citation type="journal article" date="2014" name="Genome Biol. Evol.">
        <title>The genome of the myxosporean Thelohanellus kitauei shows adaptations to nutrient acquisition within its fish host.</title>
        <authorList>
            <person name="Yang Y."/>
            <person name="Xiong J."/>
            <person name="Zhou Z."/>
            <person name="Huo F."/>
            <person name="Miao W."/>
            <person name="Ran C."/>
            <person name="Liu Y."/>
            <person name="Zhang J."/>
            <person name="Feng J."/>
            <person name="Wang M."/>
            <person name="Wang M."/>
            <person name="Wang L."/>
            <person name="Yao B."/>
        </authorList>
    </citation>
    <scope>NUCLEOTIDE SEQUENCE [LARGE SCALE GENOMIC DNA]</scope>
    <source>
        <strain evidence="1">Wuqing</strain>
    </source>
</reference>
<dbReference type="InterPro" id="IPR023214">
    <property type="entry name" value="HAD_sf"/>
</dbReference>
<organism evidence="1 2">
    <name type="scientific">Thelohanellus kitauei</name>
    <name type="common">Myxosporean</name>
    <dbReference type="NCBI Taxonomy" id="669202"/>
    <lineage>
        <taxon>Eukaryota</taxon>
        <taxon>Metazoa</taxon>
        <taxon>Cnidaria</taxon>
        <taxon>Myxozoa</taxon>
        <taxon>Myxosporea</taxon>
        <taxon>Bivalvulida</taxon>
        <taxon>Platysporina</taxon>
        <taxon>Myxobolidae</taxon>
        <taxon>Thelohanellus</taxon>
    </lineage>
</organism>
<sequence>MDLRYPSGMETVRKLCASSNFEPKLSGRLPFIGGSSLLDFIIQMIIRNKIGAVVIGYDSQINKSKIRRAITYLICPQVLYFSTSVHYGSYHSDPPIFSNHTNHAGVGTVSQKNKQRLFENATGVWKTLHHNVGIHKRELSSVTTDIAFGKRHNLTTILTMSGDTTPSDLKYDTKQICKRKRDSFVPCPSSVKFRFMYKEFISNTPHNPIGSHTTIYHFYDYSKLYTRGVQPLFMAHVTKCKSFTVSSDQHRL</sequence>
<protein>
    <submittedName>
        <fullName evidence="1">Uncharacterized protein</fullName>
    </submittedName>
</protein>
<dbReference type="Gene3D" id="3.40.50.1000">
    <property type="entry name" value="HAD superfamily/HAD-like"/>
    <property type="match status" value="2"/>
</dbReference>
<evidence type="ECO:0000313" key="2">
    <source>
        <dbReference type="Proteomes" id="UP000031668"/>
    </source>
</evidence>
<gene>
    <name evidence="1" type="ORF">RF11_07412</name>
</gene>